<dbReference type="EMBL" id="DRQG01000114">
    <property type="protein sequence ID" value="HGY56478.1"/>
    <property type="molecule type" value="Genomic_DNA"/>
</dbReference>
<feature type="transmembrane region" description="Helical" evidence="9">
    <location>
        <begin position="142"/>
        <end position="162"/>
    </location>
</feature>
<evidence type="ECO:0000256" key="2">
    <source>
        <dbReference type="ARBA" id="ARBA00022448"/>
    </source>
</evidence>
<gene>
    <name evidence="10" type="ORF">ENK44_12280</name>
</gene>
<feature type="transmembrane region" description="Helical" evidence="9">
    <location>
        <begin position="71"/>
        <end position="94"/>
    </location>
</feature>
<keyword evidence="5 9" id="KW-0812">Transmembrane</keyword>
<evidence type="ECO:0000256" key="8">
    <source>
        <dbReference type="ARBA" id="ARBA00035655"/>
    </source>
</evidence>
<keyword evidence="3" id="KW-1003">Cell membrane</keyword>
<keyword evidence="6 9" id="KW-1133">Transmembrane helix</keyword>
<evidence type="ECO:0000256" key="4">
    <source>
        <dbReference type="ARBA" id="ARBA00022519"/>
    </source>
</evidence>
<protein>
    <recommendedName>
        <fullName evidence="11">Sulphur transport domain-containing protein</fullName>
    </recommendedName>
</protein>
<evidence type="ECO:0000256" key="9">
    <source>
        <dbReference type="SAM" id="Phobius"/>
    </source>
</evidence>
<evidence type="ECO:0000313" key="10">
    <source>
        <dbReference type="EMBL" id="HGY56478.1"/>
    </source>
</evidence>
<evidence type="ECO:0000256" key="5">
    <source>
        <dbReference type="ARBA" id="ARBA00022692"/>
    </source>
</evidence>
<keyword evidence="7 9" id="KW-0472">Membrane</keyword>
<name>A0A7V4WW27_CALAY</name>
<dbReference type="GO" id="GO:0005886">
    <property type="term" value="C:plasma membrane"/>
    <property type="evidence" value="ECO:0007669"/>
    <property type="project" value="UniProtKB-SubCell"/>
</dbReference>
<sequence>MEEKKYMSPYVAGIGLGITLLLAFVFMGRGLGASGAMMRFEVWFLNLFASDHVASNPYFSKYANNPLNNWLVYEIIGVMIGGFISGALAGRLKFKIGKGPNISNKGRLILAFTGGTLMGFAARLSRGCTSGLALTGGATLALGGWVFMFSVFAGGYALAYFLRKQWI</sequence>
<evidence type="ECO:0008006" key="11">
    <source>
        <dbReference type="Google" id="ProtNLM"/>
    </source>
</evidence>
<dbReference type="Pfam" id="PF04143">
    <property type="entry name" value="Sulf_transp"/>
    <property type="match status" value="1"/>
</dbReference>
<dbReference type="Proteomes" id="UP000885779">
    <property type="component" value="Unassembled WGS sequence"/>
</dbReference>
<reference evidence="10" key="1">
    <citation type="journal article" date="2020" name="mSystems">
        <title>Genome- and Community-Level Interaction Insights into Carbon Utilization and Element Cycling Functions of Hydrothermarchaeota in Hydrothermal Sediment.</title>
        <authorList>
            <person name="Zhou Z."/>
            <person name="Liu Y."/>
            <person name="Xu W."/>
            <person name="Pan J."/>
            <person name="Luo Z.H."/>
            <person name="Li M."/>
        </authorList>
    </citation>
    <scope>NUCLEOTIDE SEQUENCE [LARGE SCALE GENOMIC DNA]</scope>
    <source>
        <strain evidence="10">HyVt-577</strain>
    </source>
</reference>
<comment type="caution">
    <text evidence="10">The sequence shown here is derived from an EMBL/GenBank/DDBJ whole genome shotgun (WGS) entry which is preliminary data.</text>
</comment>
<comment type="similarity">
    <text evidence="8">Belongs to the TsuA/YedE (TC 9.B.102) family.</text>
</comment>
<dbReference type="PANTHER" id="PTHR30574">
    <property type="entry name" value="INNER MEMBRANE PROTEIN YEDE"/>
    <property type="match status" value="1"/>
</dbReference>
<comment type="subcellular location">
    <subcellularLocation>
        <location evidence="1">Cell inner membrane</location>
        <topology evidence="1">Multi-pass membrane protein</topology>
    </subcellularLocation>
</comment>
<evidence type="ECO:0000256" key="7">
    <source>
        <dbReference type="ARBA" id="ARBA00023136"/>
    </source>
</evidence>
<dbReference type="InterPro" id="IPR007272">
    <property type="entry name" value="Sulf_transp_TsuA/YedE"/>
</dbReference>
<keyword evidence="2" id="KW-0813">Transport</keyword>
<feature type="transmembrane region" description="Helical" evidence="9">
    <location>
        <begin position="6"/>
        <end position="28"/>
    </location>
</feature>
<feature type="transmembrane region" description="Helical" evidence="9">
    <location>
        <begin position="106"/>
        <end position="122"/>
    </location>
</feature>
<evidence type="ECO:0000256" key="3">
    <source>
        <dbReference type="ARBA" id="ARBA00022475"/>
    </source>
</evidence>
<accession>A0A7V4WW27</accession>
<dbReference type="AlphaFoldDB" id="A0A7V4WW27"/>
<organism evidence="10">
    <name type="scientific">Caldithrix abyssi</name>
    <dbReference type="NCBI Taxonomy" id="187145"/>
    <lineage>
        <taxon>Bacteria</taxon>
        <taxon>Pseudomonadati</taxon>
        <taxon>Calditrichota</taxon>
        <taxon>Calditrichia</taxon>
        <taxon>Calditrichales</taxon>
        <taxon>Calditrichaceae</taxon>
        <taxon>Caldithrix</taxon>
    </lineage>
</organism>
<dbReference type="PANTHER" id="PTHR30574:SF1">
    <property type="entry name" value="SULPHUR TRANSPORT DOMAIN-CONTAINING PROTEIN"/>
    <property type="match status" value="1"/>
</dbReference>
<evidence type="ECO:0000256" key="1">
    <source>
        <dbReference type="ARBA" id="ARBA00004429"/>
    </source>
</evidence>
<evidence type="ECO:0000256" key="6">
    <source>
        <dbReference type="ARBA" id="ARBA00022989"/>
    </source>
</evidence>
<keyword evidence="4" id="KW-0997">Cell inner membrane</keyword>
<proteinExistence type="inferred from homology"/>